<dbReference type="Gene3D" id="3.20.20.70">
    <property type="entry name" value="Aldolase class I"/>
    <property type="match status" value="1"/>
</dbReference>
<dbReference type="InterPro" id="IPR001155">
    <property type="entry name" value="OxRdtase_FMN_N"/>
</dbReference>
<reference evidence="3 4" key="3">
    <citation type="journal article" date="2015" name="Genome Announc.">
        <title>Draft Genome Sequence of the Archiascomycetous Yeast Saitoella complicata.</title>
        <authorList>
            <person name="Yamauchi K."/>
            <person name="Kondo S."/>
            <person name="Hamamoto M."/>
            <person name="Takahashi Y."/>
            <person name="Ogura Y."/>
            <person name="Hayashi T."/>
            <person name="Nishida H."/>
        </authorList>
    </citation>
    <scope>NUCLEOTIDE SEQUENCE [LARGE SCALE GENOMIC DNA]</scope>
    <source>
        <strain evidence="3 4">NRRL Y-17804</strain>
    </source>
</reference>
<feature type="domain" description="NADH:flavin oxidoreductase/NADH oxidase N-terminal" evidence="2">
    <location>
        <begin position="27"/>
        <end position="356"/>
    </location>
</feature>
<accession>A0A0E9NPV7</accession>
<comment type="caution">
    <text evidence="3">The sequence shown here is derived from an EMBL/GenBank/DDBJ whole genome shotgun (WGS) entry which is preliminary data.</text>
</comment>
<sequence length="382" mass="42803">MPVHRSLEPPRSINNLYPLYTKMSGSKLFAPIKVGAMNLGHRVAMAPLTRFRADKDHVHTDLAVDYYTQRASEPGTLLITEATFISPQAGGYNNIPGIWNEAQIKAWKKITDAVHAKGCSMVMQLWALGRAADPSVLKADGYDYVSSSATPMAEGMPAPRELTVEEIKQYVADEAQAAKNAIAAGFDGVELHSANGYLVDQFLQDTCNKRTDNYGGSIENRARFALECMQAITEAVGQDRVGIRLSPWSEFQGMKMADPKPTFSYLVTELGNRFPELAYLHVVESRIAGNADQEENPLEKSDFLKDLWQDKVFFTAGGYRTESAKEAAEHENTVVVMGRYFISNPDLVKRMKEDKPFNDYNRDTFYQYKEPSEGYTDYPFLN</sequence>
<protein>
    <recommendedName>
        <fullName evidence="2">NADH:flavin oxidoreductase/NADH oxidase N-terminal domain-containing protein</fullName>
    </recommendedName>
</protein>
<evidence type="ECO:0000313" key="4">
    <source>
        <dbReference type="Proteomes" id="UP000033140"/>
    </source>
</evidence>
<dbReference type="AlphaFoldDB" id="A0A0E9NPV7"/>
<dbReference type="SUPFAM" id="SSF51395">
    <property type="entry name" value="FMN-linked oxidoreductases"/>
    <property type="match status" value="1"/>
</dbReference>
<dbReference type="PANTHER" id="PTHR22893">
    <property type="entry name" value="NADH OXIDOREDUCTASE-RELATED"/>
    <property type="match status" value="1"/>
</dbReference>
<reference evidence="3 4" key="1">
    <citation type="journal article" date="2011" name="J. Gen. Appl. Microbiol.">
        <title>Draft genome sequencing of the enigmatic yeast Saitoella complicata.</title>
        <authorList>
            <person name="Nishida H."/>
            <person name="Hamamoto M."/>
            <person name="Sugiyama J."/>
        </authorList>
    </citation>
    <scope>NUCLEOTIDE SEQUENCE [LARGE SCALE GENOMIC DNA]</scope>
    <source>
        <strain evidence="3 4">NRRL Y-17804</strain>
    </source>
</reference>
<dbReference type="FunFam" id="3.20.20.70:FF:000138">
    <property type="entry name" value="NADPH dehydrogenase 1"/>
    <property type="match status" value="1"/>
</dbReference>
<reference evidence="3 4" key="2">
    <citation type="journal article" date="2014" name="J. Gen. Appl. Microbiol.">
        <title>The early diverging ascomycetous budding yeast Saitoella complicata has three histone deacetylases belonging to the Clr6, Hos2, and Rpd3 lineages.</title>
        <authorList>
            <person name="Nishida H."/>
            <person name="Matsumoto T."/>
            <person name="Kondo S."/>
            <person name="Hamamoto M."/>
            <person name="Yoshikawa H."/>
        </authorList>
    </citation>
    <scope>NUCLEOTIDE SEQUENCE [LARGE SCALE GENOMIC DNA]</scope>
    <source>
        <strain evidence="3 4">NRRL Y-17804</strain>
    </source>
</reference>
<dbReference type="Proteomes" id="UP000033140">
    <property type="component" value="Unassembled WGS sequence"/>
</dbReference>
<evidence type="ECO:0000256" key="1">
    <source>
        <dbReference type="ARBA" id="ARBA00065510"/>
    </source>
</evidence>
<keyword evidence="4" id="KW-1185">Reference proteome</keyword>
<dbReference type="GO" id="GO:0010181">
    <property type="term" value="F:FMN binding"/>
    <property type="evidence" value="ECO:0007669"/>
    <property type="project" value="InterPro"/>
</dbReference>
<evidence type="ECO:0000259" key="2">
    <source>
        <dbReference type="Pfam" id="PF00724"/>
    </source>
</evidence>
<dbReference type="GO" id="GO:0003959">
    <property type="term" value="F:NADPH dehydrogenase activity"/>
    <property type="evidence" value="ECO:0007669"/>
    <property type="project" value="TreeGrafter"/>
</dbReference>
<name>A0A0E9NPV7_SAICN</name>
<gene>
    <name evidence="3" type="ORF">G7K_5819-t1</name>
</gene>
<dbReference type="OMA" id="GKGPVGY"/>
<dbReference type="EMBL" id="BACD03000051">
    <property type="protein sequence ID" value="GAO51726.1"/>
    <property type="molecule type" value="Genomic_DNA"/>
</dbReference>
<dbReference type="InterPro" id="IPR013785">
    <property type="entry name" value="Aldolase_TIM"/>
</dbReference>
<dbReference type="GO" id="GO:1990748">
    <property type="term" value="P:cellular detoxification"/>
    <property type="evidence" value="ECO:0007669"/>
    <property type="project" value="UniProtKB-ARBA"/>
</dbReference>
<dbReference type="InterPro" id="IPR045247">
    <property type="entry name" value="Oye-like"/>
</dbReference>
<dbReference type="PANTHER" id="PTHR22893:SF91">
    <property type="entry name" value="NADPH DEHYDROGENASE 2-RELATED"/>
    <property type="match status" value="1"/>
</dbReference>
<proteinExistence type="predicted"/>
<comment type="subunit">
    <text evidence="1">Homodimer or heterodimer.</text>
</comment>
<evidence type="ECO:0000313" key="3">
    <source>
        <dbReference type="EMBL" id="GAO51726.1"/>
    </source>
</evidence>
<dbReference type="Pfam" id="PF00724">
    <property type="entry name" value="Oxidored_FMN"/>
    <property type="match status" value="1"/>
</dbReference>
<organism evidence="3 4">
    <name type="scientific">Saitoella complicata (strain BCRC 22490 / CBS 7301 / JCM 7358 / NBRC 10748 / NRRL Y-17804)</name>
    <dbReference type="NCBI Taxonomy" id="698492"/>
    <lineage>
        <taxon>Eukaryota</taxon>
        <taxon>Fungi</taxon>
        <taxon>Dikarya</taxon>
        <taxon>Ascomycota</taxon>
        <taxon>Taphrinomycotina</taxon>
        <taxon>Taphrinomycotina incertae sedis</taxon>
        <taxon>Saitoella</taxon>
    </lineage>
</organism>
<dbReference type="STRING" id="698492.A0A0E9NPV7"/>
<dbReference type="CDD" id="cd02933">
    <property type="entry name" value="OYE_like_FMN"/>
    <property type="match status" value="1"/>
</dbReference>